<evidence type="ECO:0000256" key="3">
    <source>
        <dbReference type="ARBA" id="ARBA00022692"/>
    </source>
</evidence>
<feature type="transmembrane region" description="Helical" evidence="7">
    <location>
        <begin position="261"/>
        <end position="279"/>
    </location>
</feature>
<evidence type="ECO:0000256" key="5">
    <source>
        <dbReference type="ARBA" id="ARBA00022989"/>
    </source>
</evidence>
<organism evidence="9 10">
    <name type="scientific">Geodermatophilus aquaeductus</name>
    <dbReference type="NCBI Taxonomy" id="1564161"/>
    <lineage>
        <taxon>Bacteria</taxon>
        <taxon>Bacillati</taxon>
        <taxon>Actinomycetota</taxon>
        <taxon>Actinomycetes</taxon>
        <taxon>Geodermatophilales</taxon>
        <taxon>Geodermatophilaceae</taxon>
        <taxon>Geodermatophilus</taxon>
    </lineage>
</organism>
<evidence type="ECO:0000256" key="2">
    <source>
        <dbReference type="ARBA" id="ARBA00022475"/>
    </source>
</evidence>
<keyword evidence="3 7" id="KW-0812">Transmembrane</keyword>
<dbReference type="EMBL" id="FXTJ01000004">
    <property type="protein sequence ID" value="SMO80259.1"/>
    <property type="molecule type" value="Genomic_DNA"/>
</dbReference>
<dbReference type="SUPFAM" id="SSF81606">
    <property type="entry name" value="PP2C-like"/>
    <property type="match status" value="1"/>
</dbReference>
<name>A0A521E8M6_9ACTN</name>
<dbReference type="PANTHER" id="PTHR43156:SF2">
    <property type="entry name" value="STAGE II SPORULATION PROTEIN E"/>
    <property type="match status" value="1"/>
</dbReference>
<accession>A0A521E8M6</accession>
<dbReference type="InterPro" id="IPR001932">
    <property type="entry name" value="PPM-type_phosphatase-like_dom"/>
</dbReference>
<gene>
    <name evidence="9" type="ORF">SAMN06273567_104338</name>
</gene>
<dbReference type="Pfam" id="PF07228">
    <property type="entry name" value="SpoIIE"/>
    <property type="match status" value="1"/>
</dbReference>
<dbReference type="InterPro" id="IPR052016">
    <property type="entry name" value="Bact_Sigma-Reg"/>
</dbReference>
<dbReference type="InterPro" id="IPR029016">
    <property type="entry name" value="GAF-like_dom_sf"/>
</dbReference>
<protein>
    <submittedName>
        <fullName evidence="9">Serine phosphatase RsbU, regulator of sigma subunit</fullName>
    </submittedName>
</protein>
<keyword evidence="10" id="KW-1185">Reference proteome</keyword>
<dbReference type="GO" id="GO:0016791">
    <property type="term" value="F:phosphatase activity"/>
    <property type="evidence" value="ECO:0007669"/>
    <property type="project" value="TreeGrafter"/>
</dbReference>
<comment type="subcellular location">
    <subcellularLocation>
        <location evidence="1">Cell membrane</location>
        <topology evidence="1">Multi-pass membrane protein</topology>
    </subcellularLocation>
</comment>
<feature type="transmembrane region" description="Helical" evidence="7">
    <location>
        <begin position="215"/>
        <end position="241"/>
    </location>
</feature>
<keyword evidence="6 7" id="KW-0472">Membrane</keyword>
<evidence type="ECO:0000256" key="7">
    <source>
        <dbReference type="SAM" id="Phobius"/>
    </source>
</evidence>
<sequence>MTRLPVPWRLVLVVAACYAAGSLSSFLLFASSSTGAVLFLPAGVTLSALVLTDRRRWPWILATAALVELVVDRSQGIGPVAVWGFVLANTAEPLVGASLLRRFAPSPDLSRRRDLGAFLLCGVLAGPLVGALVGSVTIHVSQGPDVLDGLLPFWAGDGLGALTVGGAVLTWRLDRGRSGAPGPLLRAVLLLLTAVVTAAVFWPDAVPLAYLTLPWLFWLAVRYGVAVVTEAGLVVAVTANVMTVLGRGPWARLSDSPRMEAAVLQVFIAVAVLGAWLLAVEIAERERARGASRRETAARRRVEALQEVTAGLATAATTDAIAEVLVRSGIGLLADAGAVGITTADGTRLRVWTTSGQVGDLPLDDLSALATAARRHAPVRSWSPSALAVPARAAGRTFGALEFRFADEAAVDDDGAAMARTLAELMAPALHRARLYEEEREAAHQLQRAFLPAVPDELPGVGFAGCYLPADQQHDIGGDWYDAFPLPGGRVGFAVGDVVGHDLRAAAAMGRLHAALRVLACELHEGPAAVLEALDRASSAIPGAALATIGYGEYDPVTGRLCYACAGHPPPLLVTGSSAGYLAGGRSRPLATATGPRPQATVDVPPGSMLVWYSDGLVERRDDDLDAGLDRLAAVASGLDGADPRVWCDTVLHELTAGQRLRDDVVVVCLRMQSPASAAVLLPVRAAVVPSLPG</sequence>
<keyword evidence="4" id="KW-0378">Hydrolase</keyword>
<feature type="transmembrane region" description="Helical" evidence="7">
    <location>
        <begin position="150"/>
        <end position="171"/>
    </location>
</feature>
<evidence type="ECO:0000259" key="8">
    <source>
        <dbReference type="SMART" id="SM00331"/>
    </source>
</evidence>
<feature type="domain" description="PPM-type phosphatase" evidence="8">
    <location>
        <begin position="458"/>
        <end position="672"/>
    </location>
</feature>
<evidence type="ECO:0000256" key="4">
    <source>
        <dbReference type="ARBA" id="ARBA00022801"/>
    </source>
</evidence>
<dbReference type="SMART" id="SM00331">
    <property type="entry name" value="PP2C_SIG"/>
    <property type="match status" value="1"/>
</dbReference>
<dbReference type="Gene3D" id="3.30.450.40">
    <property type="match status" value="1"/>
</dbReference>
<evidence type="ECO:0000313" key="10">
    <source>
        <dbReference type="Proteomes" id="UP000317484"/>
    </source>
</evidence>
<dbReference type="Gene3D" id="3.60.40.10">
    <property type="entry name" value="PPM-type phosphatase domain"/>
    <property type="match status" value="1"/>
</dbReference>
<dbReference type="Pfam" id="PF05231">
    <property type="entry name" value="MASE1"/>
    <property type="match status" value="1"/>
</dbReference>
<dbReference type="SUPFAM" id="SSF55781">
    <property type="entry name" value="GAF domain-like"/>
    <property type="match status" value="1"/>
</dbReference>
<dbReference type="InterPro" id="IPR036457">
    <property type="entry name" value="PPM-type-like_dom_sf"/>
</dbReference>
<keyword evidence="5 7" id="KW-1133">Transmembrane helix</keyword>
<dbReference type="AlphaFoldDB" id="A0A521E8M6"/>
<dbReference type="GO" id="GO:0005886">
    <property type="term" value="C:plasma membrane"/>
    <property type="evidence" value="ECO:0007669"/>
    <property type="project" value="UniProtKB-SubCell"/>
</dbReference>
<evidence type="ECO:0000256" key="6">
    <source>
        <dbReference type="ARBA" id="ARBA00023136"/>
    </source>
</evidence>
<dbReference type="PANTHER" id="PTHR43156">
    <property type="entry name" value="STAGE II SPORULATION PROTEIN E-RELATED"/>
    <property type="match status" value="1"/>
</dbReference>
<dbReference type="InterPro" id="IPR007895">
    <property type="entry name" value="MASE1"/>
</dbReference>
<feature type="transmembrane region" description="Helical" evidence="7">
    <location>
        <begin position="115"/>
        <end position="138"/>
    </location>
</feature>
<evidence type="ECO:0000256" key="1">
    <source>
        <dbReference type="ARBA" id="ARBA00004651"/>
    </source>
</evidence>
<reference evidence="9 10" key="1">
    <citation type="submission" date="2017-05" db="EMBL/GenBank/DDBJ databases">
        <authorList>
            <person name="Varghese N."/>
            <person name="Submissions S."/>
        </authorList>
    </citation>
    <scope>NUCLEOTIDE SEQUENCE [LARGE SCALE GENOMIC DNA]</scope>
    <source>
        <strain evidence="9 10">DSM 46834</strain>
    </source>
</reference>
<proteinExistence type="predicted"/>
<dbReference type="RefSeq" id="WP_185938320.1">
    <property type="nucleotide sequence ID" value="NZ_FXTJ01000004.1"/>
</dbReference>
<evidence type="ECO:0000313" key="9">
    <source>
        <dbReference type="EMBL" id="SMO80259.1"/>
    </source>
</evidence>
<keyword evidence="2" id="KW-1003">Cell membrane</keyword>
<dbReference type="Proteomes" id="UP000317484">
    <property type="component" value="Unassembled WGS sequence"/>
</dbReference>
<feature type="transmembrane region" description="Helical" evidence="7">
    <location>
        <begin position="183"/>
        <end position="203"/>
    </location>
</feature>